<dbReference type="EMBL" id="DRIE01000072">
    <property type="protein sequence ID" value="HEC57077.1"/>
    <property type="molecule type" value="Genomic_DNA"/>
</dbReference>
<dbReference type="Proteomes" id="UP000185779">
    <property type="component" value="Unassembled WGS sequence"/>
</dbReference>
<accession>A0A1F2P794</accession>
<evidence type="ECO:0000313" key="4">
    <source>
        <dbReference type="EMBL" id="HEC57077.1"/>
    </source>
</evidence>
<organism evidence="5 6">
    <name type="scientific">Candidatus Syntropharchaeum butanivorans</name>
    <dbReference type="NCBI Taxonomy" id="1839936"/>
    <lineage>
        <taxon>Archaea</taxon>
        <taxon>Methanobacteriati</taxon>
        <taxon>Methanobacteriota</taxon>
        <taxon>Stenosarchaea group</taxon>
        <taxon>Methanomicrobia</taxon>
        <taxon>Methanosarcinales</taxon>
        <taxon>ANME-2 cluster</taxon>
        <taxon>Candidatus Syntropharchaeum</taxon>
    </lineage>
</organism>
<feature type="domain" description="CobQ/CobB/MinD/ParA nucleotide binding" evidence="3">
    <location>
        <begin position="5"/>
        <end position="233"/>
    </location>
</feature>
<dbReference type="Proteomes" id="UP000885936">
    <property type="component" value="Unassembled WGS sequence"/>
</dbReference>
<dbReference type="FunFam" id="3.40.50.300:FF:001573">
    <property type="entry name" value="Carbon monoxide dehydrogenase accessory protein CooC"/>
    <property type="match status" value="1"/>
</dbReference>
<dbReference type="InterPro" id="IPR002586">
    <property type="entry name" value="CobQ/CobB/MinD/ParA_Nub-bd_dom"/>
</dbReference>
<dbReference type="STRING" id="1839936.SBU_000528"/>
<dbReference type="EC" id="2.7.1.25" evidence="4"/>
<evidence type="ECO:0000313" key="6">
    <source>
        <dbReference type="Proteomes" id="UP000185779"/>
    </source>
</evidence>
<proteinExistence type="predicted"/>
<dbReference type="InterPro" id="IPR027417">
    <property type="entry name" value="P-loop_NTPase"/>
</dbReference>
<keyword evidence="1" id="KW-0547">Nucleotide-binding</keyword>
<dbReference type="PATRIC" id="fig|1839936.3.peg.535"/>
<evidence type="ECO:0000256" key="1">
    <source>
        <dbReference type="ARBA" id="ARBA00022741"/>
    </source>
</evidence>
<evidence type="ECO:0000256" key="2">
    <source>
        <dbReference type="ARBA" id="ARBA00022840"/>
    </source>
</evidence>
<dbReference type="GO" id="GO:0005524">
    <property type="term" value="F:ATP binding"/>
    <property type="evidence" value="ECO:0007669"/>
    <property type="project" value="UniProtKB-KW"/>
</dbReference>
<dbReference type="PANTHER" id="PTHR43384">
    <property type="entry name" value="SEPTUM SITE-DETERMINING PROTEIN MIND HOMOLOG, CHLOROPLASTIC-RELATED"/>
    <property type="match status" value="1"/>
</dbReference>
<dbReference type="InterPro" id="IPR050625">
    <property type="entry name" value="ParA/MinD_ATPase"/>
</dbReference>
<reference evidence="5 6" key="1">
    <citation type="submission" date="2016-05" db="EMBL/GenBank/DDBJ databases">
        <title>Microbial consortia oxidize butane by reversing methanogenesis.</title>
        <authorList>
            <person name="Laso-Perez R."/>
            <person name="Richter M."/>
            <person name="Wegener G."/>
            <person name="Musat F."/>
        </authorList>
    </citation>
    <scope>NUCLEOTIDE SEQUENCE [LARGE SCALE GENOMIC DNA]</scope>
    <source>
        <strain evidence="5">BOX1</strain>
    </source>
</reference>
<keyword evidence="4" id="KW-0808">Transferase</keyword>
<dbReference type="GO" id="GO:0051782">
    <property type="term" value="P:negative regulation of cell division"/>
    <property type="evidence" value="ECO:0007669"/>
    <property type="project" value="TreeGrafter"/>
</dbReference>
<keyword evidence="2 5" id="KW-0067">ATP-binding</keyword>
<protein>
    <submittedName>
        <fullName evidence="5">ATP-binding protein</fullName>
    </submittedName>
    <submittedName>
        <fullName evidence="4">Adenylyl-sulfate kinase</fullName>
        <ecNumber evidence="4">2.7.1.25</ecNumber>
    </submittedName>
</protein>
<dbReference type="GO" id="GO:0005829">
    <property type="term" value="C:cytosol"/>
    <property type="evidence" value="ECO:0007669"/>
    <property type="project" value="TreeGrafter"/>
</dbReference>
<keyword evidence="4" id="KW-0418">Kinase</keyword>
<name>A0A1F2P794_9EURY</name>
<dbReference type="GO" id="GO:0004020">
    <property type="term" value="F:adenylylsulfate kinase activity"/>
    <property type="evidence" value="ECO:0007669"/>
    <property type="project" value="UniProtKB-EC"/>
</dbReference>
<dbReference type="InterPro" id="IPR014433">
    <property type="entry name" value="CooC"/>
</dbReference>
<gene>
    <name evidence="4" type="ORF">ENI32_04230</name>
    <name evidence="5" type="ORF">SBU_000528</name>
</gene>
<dbReference type="PIRSF" id="PIRSF005647">
    <property type="entry name" value="CooC"/>
    <property type="match status" value="1"/>
</dbReference>
<dbReference type="GO" id="GO:0016887">
    <property type="term" value="F:ATP hydrolysis activity"/>
    <property type="evidence" value="ECO:0007669"/>
    <property type="project" value="TreeGrafter"/>
</dbReference>
<keyword evidence="6" id="KW-1185">Reference proteome</keyword>
<dbReference type="EMBL" id="LYOR01000002">
    <property type="protein sequence ID" value="OFV66561.1"/>
    <property type="molecule type" value="Genomic_DNA"/>
</dbReference>
<comment type="caution">
    <text evidence="5">The sequence shown here is derived from an EMBL/GenBank/DDBJ whole genome shotgun (WGS) entry which is preliminary data.</text>
</comment>
<dbReference type="AlphaFoldDB" id="A0A1F2P794"/>
<reference evidence="4" key="2">
    <citation type="journal article" date="2020" name="mSystems">
        <title>Genome- and Community-Level Interaction Insights into Carbon Utilization and Element Cycling Functions of Hydrothermarchaeota in Hydrothermal Sediment.</title>
        <authorList>
            <person name="Zhou Z."/>
            <person name="Liu Y."/>
            <person name="Xu W."/>
            <person name="Pan J."/>
            <person name="Luo Z.H."/>
            <person name="Li M."/>
        </authorList>
    </citation>
    <scope>NUCLEOTIDE SEQUENCE [LARGE SCALE GENOMIC DNA]</scope>
    <source>
        <strain evidence="4">HyVt-386</strain>
    </source>
</reference>
<dbReference type="PANTHER" id="PTHR43384:SF3">
    <property type="entry name" value="AAA+ ATPASE DOMAIN-CONTAINING PROTEIN"/>
    <property type="match status" value="1"/>
</dbReference>
<dbReference type="SUPFAM" id="SSF52540">
    <property type="entry name" value="P-loop containing nucleoside triphosphate hydrolases"/>
    <property type="match status" value="1"/>
</dbReference>
<evidence type="ECO:0000313" key="5">
    <source>
        <dbReference type="EMBL" id="OFV66561.1"/>
    </source>
</evidence>
<dbReference type="GO" id="GO:0009898">
    <property type="term" value="C:cytoplasmic side of plasma membrane"/>
    <property type="evidence" value="ECO:0007669"/>
    <property type="project" value="TreeGrafter"/>
</dbReference>
<evidence type="ECO:0000259" key="3">
    <source>
        <dbReference type="Pfam" id="PF01656"/>
    </source>
</evidence>
<dbReference type="Pfam" id="PF01656">
    <property type="entry name" value="CbiA"/>
    <property type="match status" value="1"/>
</dbReference>
<dbReference type="Gene3D" id="3.40.50.300">
    <property type="entry name" value="P-loop containing nucleotide triphosphate hydrolases"/>
    <property type="match status" value="1"/>
</dbReference>
<sequence>MKILICGKGGSGKSTIAALLAKSMAKRGYQVLVMDSDESNFGLHRQLGVKLPEGFMNYFGGKKTMIERMFASMQKGEGGTVKIFDKRWTFSDIPEEYLMEKNGIKLLAIGKIHDFREGCACPMGALSREFLKNLELEDDEVVIVDTDAGIEHFGRGVEDGCDLIIAVVDPSYESLMLSKKINELGDSIEKPVYFVLNKVDNESKRVMLASLEKNKIAGIIPANDEVFKACLAGDELDLELVEIEELTEFLEGVKNDIRAK</sequence>